<organism evidence="1 2">
    <name type="scientific">Cyclocybe aegerita</name>
    <name type="common">Black poplar mushroom</name>
    <name type="synonym">Agrocybe aegerita</name>
    <dbReference type="NCBI Taxonomy" id="1973307"/>
    <lineage>
        <taxon>Eukaryota</taxon>
        <taxon>Fungi</taxon>
        <taxon>Dikarya</taxon>
        <taxon>Basidiomycota</taxon>
        <taxon>Agaricomycotina</taxon>
        <taxon>Agaricomycetes</taxon>
        <taxon>Agaricomycetidae</taxon>
        <taxon>Agaricales</taxon>
        <taxon>Agaricineae</taxon>
        <taxon>Bolbitiaceae</taxon>
        <taxon>Cyclocybe</taxon>
    </lineage>
</organism>
<proteinExistence type="predicted"/>
<sequence>MPNGSNIPAHYRLLNILLDLKTERSGHSDSELNFRCEDEDAFNLDALAGSIANVGSMRHLTISDVDISCAEGNFNHEFRVDNLSLHYQNEEFRQGFLTATSGSPLCYCHLDGAYITYESVPMAHYLRLENIYVNGDAAFSRALKRHFGNRSDIIDCEGFADDHLQIIGTHCELLQRPYLIDCPNFAVKGLKVMVTERLKLVST</sequence>
<dbReference type="Proteomes" id="UP000467700">
    <property type="component" value="Unassembled WGS sequence"/>
</dbReference>
<reference evidence="1 2" key="1">
    <citation type="submission" date="2020-01" db="EMBL/GenBank/DDBJ databases">
        <authorList>
            <person name="Gupta K D."/>
        </authorList>
    </citation>
    <scope>NUCLEOTIDE SEQUENCE [LARGE SCALE GENOMIC DNA]</scope>
</reference>
<dbReference type="OrthoDB" id="10503563at2759"/>
<dbReference type="AlphaFoldDB" id="A0A8S0X974"/>
<gene>
    <name evidence="1" type="ORF">AAE3_LOCUS13301</name>
</gene>
<keyword evidence="2" id="KW-1185">Reference proteome</keyword>
<evidence type="ECO:0000313" key="1">
    <source>
        <dbReference type="EMBL" id="CAA7270942.1"/>
    </source>
</evidence>
<evidence type="ECO:0000313" key="2">
    <source>
        <dbReference type="Proteomes" id="UP000467700"/>
    </source>
</evidence>
<accession>A0A8S0X974</accession>
<protein>
    <submittedName>
        <fullName evidence="1">Uncharacterized protein</fullName>
    </submittedName>
</protein>
<name>A0A8S0X974_CYCAE</name>
<comment type="caution">
    <text evidence="1">The sequence shown here is derived from an EMBL/GenBank/DDBJ whole genome shotgun (WGS) entry which is preliminary data.</text>
</comment>
<dbReference type="EMBL" id="CACVBS010000101">
    <property type="protein sequence ID" value="CAA7270942.1"/>
    <property type="molecule type" value="Genomic_DNA"/>
</dbReference>